<protein>
    <submittedName>
        <fullName evidence="1">Uncharacterized protein</fullName>
    </submittedName>
</protein>
<reference evidence="1 2" key="2">
    <citation type="journal article" date="2022" name="Mol. Ecol. Resour.">
        <title>The genomes of chicory, endive, great burdock and yacon provide insights into Asteraceae paleo-polyploidization history and plant inulin production.</title>
        <authorList>
            <person name="Fan W."/>
            <person name="Wang S."/>
            <person name="Wang H."/>
            <person name="Wang A."/>
            <person name="Jiang F."/>
            <person name="Liu H."/>
            <person name="Zhao H."/>
            <person name="Xu D."/>
            <person name="Zhang Y."/>
        </authorList>
    </citation>
    <scope>NUCLEOTIDE SEQUENCE [LARGE SCALE GENOMIC DNA]</scope>
    <source>
        <strain evidence="2">cv. Niubang</strain>
    </source>
</reference>
<proteinExistence type="predicted"/>
<dbReference type="Proteomes" id="UP001055879">
    <property type="component" value="Linkage Group LG16"/>
</dbReference>
<accession>A0ACB8XP06</accession>
<organism evidence="1 2">
    <name type="scientific">Arctium lappa</name>
    <name type="common">Greater burdock</name>
    <name type="synonym">Lappa major</name>
    <dbReference type="NCBI Taxonomy" id="4217"/>
    <lineage>
        <taxon>Eukaryota</taxon>
        <taxon>Viridiplantae</taxon>
        <taxon>Streptophyta</taxon>
        <taxon>Embryophyta</taxon>
        <taxon>Tracheophyta</taxon>
        <taxon>Spermatophyta</taxon>
        <taxon>Magnoliopsida</taxon>
        <taxon>eudicotyledons</taxon>
        <taxon>Gunneridae</taxon>
        <taxon>Pentapetalae</taxon>
        <taxon>asterids</taxon>
        <taxon>campanulids</taxon>
        <taxon>Asterales</taxon>
        <taxon>Asteraceae</taxon>
        <taxon>Carduoideae</taxon>
        <taxon>Cardueae</taxon>
        <taxon>Arctiinae</taxon>
        <taxon>Arctium</taxon>
    </lineage>
</organism>
<name>A0ACB8XP06_ARCLA</name>
<evidence type="ECO:0000313" key="2">
    <source>
        <dbReference type="Proteomes" id="UP001055879"/>
    </source>
</evidence>
<comment type="caution">
    <text evidence="1">The sequence shown here is derived from an EMBL/GenBank/DDBJ whole genome shotgun (WGS) entry which is preliminary data.</text>
</comment>
<reference evidence="2" key="1">
    <citation type="journal article" date="2022" name="Mol. Ecol. Resour.">
        <title>The genomes of chicory, endive, great burdock and yacon provide insights into Asteraceae palaeo-polyploidization history and plant inulin production.</title>
        <authorList>
            <person name="Fan W."/>
            <person name="Wang S."/>
            <person name="Wang H."/>
            <person name="Wang A."/>
            <person name="Jiang F."/>
            <person name="Liu H."/>
            <person name="Zhao H."/>
            <person name="Xu D."/>
            <person name="Zhang Y."/>
        </authorList>
    </citation>
    <scope>NUCLEOTIDE SEQUENCE [LARGE SCALE GENOMIC DNA]</scope>
    <source>
        <strain evidence="2">cv. Niubang</strain>
    </source>
</reference>
<dbReference type="EMBL" id="CM042062">
    <property type="protein sequence ID" value="KAI3669534.1"/>
    <property type="molecule type" value="Genomic_DNA"/>
</dbReference>
<gene>
    <name evidence="1" type="ORF">L6452_40771</name>
</gene>
<sequence>MVAAMLVLLCTRPPEAAMFEQIPWLLTVPSIAIIGRESEASFVNRGVAWRPHLQLRCEEFRKTFKKENPNVKVVSASVSRYQDSESSVFVYDHCLSSDVLLIAVSSPTFFSSPNSTPLHRWCSLISQTLDDAPSSLSDALCYQPNGRISRRTHLSPEKNSLLLSSGH</sequence>
<evidence type="ECO:0000313" key="1">
    <source>
        <dbReference type="EMBL" id="KAI3669534.1"/>
    </source>
</evidence>
<keyword evidence="2" id="KW-1185">Reference proteome</keyword>